<dbReference type="PANTHER" id="PTHR46796">
    <property type="entry name" value="HTH-TYPE TRANSCRIPTIONAL ACTIVATOR RHAS-RELATED"/>
    <property type="match status" value="1"/>
</dbReference>
<keyword evidence="9" id="KW-1185">Reference proteome</keyword>
<name>A0ABY4KYR0_9PSED</name>
<keyword evidence="2" id="KW-0805">Transcription regulation</keyword>
<evidence type="ECO:0000313" key="9">
    <source>
        <dbReference type="Proteomes" id="UP000831189"/>
    </source>
</evidence>
<protein>
    <submittedName>
        <fullName evidence="8">AraC family transcriptional regulator</fullName>
    </submittedName>
</protein>
<comment type="function">
    <text evidence="6">Regulatory protein of the TOL plasmid xyl operons. XylS activates the xylXYZLTEGFJQKIH operon required for the degradation of toluene, m-xylene and p-xylene.</text>
</comment>
<feature type="domain" description="HTH araC/xylS-type" evidence="7">
    <location>
        <begin position="194"/>
        <end position="276"/>
    </location>
</feature>
<dbReference type="InterPro" id="IPR050204">
    <property type="entry name" value="AraC_XylS_family_regulators"/>
</dbReference>
<dbReference type="InterPro" id="IPR003313">
    <property type="entry name" value="AraC-bd"/>
</dbReference>
<proteinExistence type="predicted"/>
<dbReference type="Proteomes" id="UP000831189">
    <property type="component" value="Chromosome"/>
</dbReference>
<dbReference type="SUPFAM" id="SSF51215">
    <property type="entry name" value="Regulatory protein AraC"/>
    <property type="match status" value="1"/>
</dbReference>
<evidence type="ECO:0000256" key="5">
    <source>
        <dbReference type="ARBA" id="ARBA00023163"/>
    </source>
</evidence>
<dbReference type="EMBL" id="CP096208">
    <property type="protein sequence ID" value="UPQ84490.1"/>
    <property type="molecule type" value="Genomic_DNA"/>
</dbReference>
<keyword evidence="3" id="KW-0238">DNA-binding</keyword>
<organism evidence="8 9">
    <name type="scientific">Pseudomonas knackmussii</name>
    <dbReference type="NCBI Taxonomy" id="65741"/>
    <lineage>
        <taxon>Bacteria</taxon>
        <taxon>Pseudomonadati</taxon>
        <taxon>Pseudomonadota</taxon>
        <taxon>Gammaproteobacteria</taxon>
        <taxon>Pseudomonadales</taxon>
        <taxon>Pseudomonadaceae</taxon>
        <taxon>Pseudomonas</taxon>
    </lineage>
</organism>
<dbReference type="InterPro" id="IPR018060">
    <property type="entry name" value="HTH_AraC"/>
</dbReference>
<accession>A0ABY4KYR0</accession>
<dbReference type="SUPFAM" id="SSF46689">
    <property type="entry name" value="Homeodomain-like"/>
    <property type="match status" value="2"/>
</dbReference>
<evidence type="ECO:0000256" key="6">
    <source>
        <dbReference type="ARBA" id="ARBA00037345"/>
    </source>
</evidence>
<evidence type="ECO:0000256" key="2">
    <source>
        <dbReference type="ARBA" id="ARBA00023015"/>
    </source>
</evidence>
<dbReference type="Gene3D" id="1.10.10.60">
    <property type="entry name" value="Homeodomain-like"/>
    <property type="match status" value="1"/>
</dbReference>
<dbReference type="PANTHER" id="PTHR46796:SF2">
    <property type="entry name" value="TRANSCRIPTIONAL REGULATORY PROTEIN"/>
    <property type="match status" value="1"/>
</dbReference>
<dbReference type="SMART" id="SM00342">
    <property type="entry name" value="HTH_ARAC"/>
    <property type="match status" value="1"/>
</dbReference>
<evidence type="ECO:0000313" key="8">
    <source>
        <dbReference type="EMBL" id="UPQ84490.1"/>
    </source>
</evidence>
<sequence>MHPQNLTQRHADSGSAFWRDSALPFIEARTVADGRRVCYARHSHETFSVGLIDSGSSSYINGCHETRIDAGTLVLMNPGDVHACNPIEDQPWAYRMLYVDAEWLGELQAELGVGWAGFRRFTPVMTRDPQLREGFKRFHAVLIDDQAELREKSGAAIEFFSAMHRRLGMEPAAPVSEPKLGCAAEFIATNYQRPIKLEEICATVGVSPSSLIRAFKKHYGMTPHAYLTNRRVQFARAELRRGVPIAGVALAAGFADQAHLQRAFKQLLASTPGHYRGQRRA</sequence>
<gene>
    <name evidence="8" type="ORF">M0M42_08980</name>
</gene>
<reference evidence="8 9" key="1">
    <citation type="submission" date="2022-04" db="EMBL/GenBank/DDBJ databases">
        <title>Pseudomonas knackmussii B09-2.</title>
        <authorList>
            <person name="Deng Y."/>
        </authorList>
    </citation>
    <scope>NUCLEOTIDE SEQUENCE [LARGE SCALE GENOMIC DNA]</scope>
    <source>
        <strain evidence="8 9">B09-2</strain>
    </source>
</reference>
<keyword evidence="5" id="KW-0804">Transcription</keyword>
<comment type="subcellular location">
    <subcellularLocation>
        <location evidence="1">Cytoplasm</location>
    </subcellularLocation>
</comment>
<dbReference type="Pfam" id="PF02311">
    <property type="entry name" value="AraC_binding"/>
    <property type="match status" value="1"/>
</dbReference>
<keyword evidence="4" id="KW-0010">Activator</keyword>
<dbReference type="InterPro" id="IPR037923">
    <property type="entry name" value="HTH-like"/>
</dbReference>
<dbReference type="PROSITE" id="PS00041">
    <property type="entry name" value="HTH_ARAC_FAMILY_1"/>
    <property type="match status" value="1"/>
</dbReference>
<evidence type="ECO:0000256" key="1">
    <source>
        <dbReference type="ARBA" id="ARBA00004496"/>
    </source>
</evidence>
<dbReference type="InterPro" id="IPR018062">
    <property type="entry name" value="HTH_AraC-typ_CS"/>
</dbReference>
<evidence type="ECO:0000259" key="7">
    <source>
        <dbReference type="SMART" id="SM00342"/>
    </source>
</evidence>
<evidence type="ECO:0000256" key="4">
    <source>
        <dbReference type="ARBA" id="ARBA00023159"/>
    </source>
</evidence>
<dbReference type="Pfam" id="PF12833">
    <property type="entry name" value="HTH_18"/>
    <property type="match status" value="1"/>
</dbReference>
<dbReference type="InterPro" id="IPR009057">
    <property type="entry name" value="Homeodomain-like_sf"/>
</dbReference>
<evidence type="ECO:0000256" key="3">
    <source>
        <dbReference type="ARBA" id="ARBA00023125"/>
    </source>
</evidence>